<dbReference type="FunFam" id="3.30.2040.10:FF:000001">
    <property type="entry name" value="D-glutamate cyclase, mitochondrial"/>
    <property type="match status" value="1"/>
</dbReference>
<gene>
    <name evidence="3" type="ORF">METBIDRAFT_9400</name>
</gene>
<comment type="similarity">
    <text evidence="1">Belongs to the D-glutamate cyclase family.</text>
</comment>
<dbReference type="PANTHER" id="PTHR32022">
    <property type="entry name" value="D-GLUTAMATE CYCLASE, MITOCHONDRIAL"/>
    <property type="match status" value="1"/>
</dbReference>
<dbReference type="GO" id="GO:0047820">
    <property type="term" value="F:D-glutamate cyclase activity"/>
    <property type="evidence" value="ECO:0007669"/>
    <property type="project" value="TreeGrafter"/>
</dbReference>
<dbReference type="InterPro" id="IPR009906">
    <property type="entry name" value="D-Glu_cyclase"/>
</dbReference>
<dbReference type="EMBL" id="LXTC01000001">
    <property type="protein sequence ID" value="OBA23087.1"/>
    <property type="molecule type" value="Genomic_DNA"/>
</dbReference>
<evidence type="ECO:0000313" key="4">
    <source>
        <dbReference type="Proteomes" id="UP000092555"/>
    </source>
</evidence>
<keyword evidence="2" id="KW-0456">Lyase</keyword>
<evidence type="ECO:0000256" key="2">
    <source>
        <dbReference type="ARBA" id="ARBA00023239"/>
    </source>
</evidence>
<dbReference type="PANTHER" id="PTHR32022:SF10">
    <property type="entry name" value="D-GLUTAMATE CYCLASE, MITOCHONDRIAL"/>
    <property type="match status" value="1"/>
</dbReference>
<reference evidence="3 4" key="1">
    <citation type="submission" date="2016-05" db="EMBL/GenBank/DDBJ databases">
        <title>Comparative genomics of biotechnologically important yeasts.</title>
        <authorList>
            <consortium name="DOE Joint Genome Institute"/>
            <person name="Riley R."/>
            <person name="Haridas S."/>
            <person name="Wolfe K.H."/>
            <person name="Lopes M.R."/>
            <person name="Hittinger C.T."/>
            <person name="Goker M."/>
            <person name="Salamov A."/>
            <person name="Wisecaver J."/>
            <person name="Long T.M."/>
            <person name="Aerts A.L."/>
            <person name="Barry K."/>
            <person name="Choi C."/>
            <person name="Clum A."/>
            <person name="Coughlan A.Y."/>
            <person name="Deshpande S."/>
            <person name="Douglass A.P."/>
            <person name="Hanson S.J."/>
            <person name="Klenk H.-P."/>
            <person name="LaButti K."/>
            <person name="Lapidus A."/>
            <person name="Lindquist E."/>
            <person name="Lipzen A."/>
            <person name="Meier-kolthoff J.P."/>
            <person name="Ohm R.A."/>
            <person name="Otillar R.P."/>
            <person name="Pangilinan J."/>
            <person name="Peng Y."/>
            <person name="Rokas A."/>
            <person name="Rosa C.A."/>
            <person name="Scheuner C."/>
            <person name="Sibirny A.A."/>
            <person name="Slot J.C."/>
            <person name="Stielow J.B."/>
            <person name="Sun H."/>
            <person name="Kurtzman C.P."/>
            <person name="Blackwell M."/>
            <person name="Grigoriev I.V."/>
            <person name="Jeffries T.W."/>
        </authorList>
    </citation>
    <scope>NUCLEOTIDE SEQUENCE [LARGE SCALE GENOMIC DNA]</scope>
    <source>
        <strain evidence="3 4">NRRL YB-4993</strain>
    </source>
</reference>
<dbReference type="Proteomes" id="UP000092555">
    <property type="component" value="Unassembled WGS sequence"/>
</dbReference>
<dbReference type="STRING" id="869754.A0A1A0HGT0"/>
<dbReference type="InterPro" id="IPR038021">
    <property type="entry name" value="Putative_hydro-lyase"/>
</dbReference>
<keyword evidence="4" id="KW-1185">Reference proteome</keyword>
<dbReference type="Gene3D" id="3.30.2040.10">
    <property type="entry name" value="PSTPO5379-like domain"/>
    <property type="match status" value="1"/>
</dbReference>
<accession>A0A1A0HGT0</accession>
<comment type="caution">
    <text evidence="3">The sequence shown here is derived from an EMBL/GenBank/DDBJ whole genome shotgun (WGS) entry which is preliminary data.</text>
</comment>
<sequence>MTPTEFRQQCRQGLHTSQTSGFCPGFAQANLVILPTKVAADFHQLCLRNPIPCPLLAHTEIGNQHSTNDKRIISDKYFDITRDFPRYTVYENGSLVRCPTDVSDIWDPTRHVGFLIGCSFSFEKALDEAGLPPRNYSQKRNVSMYKTTRRLQDSGVFVDVPYVVSMRPYKLKDISRVKEITGRFKKTHGAPIDFGYDAMERLGIRDLSNPDFGDSTQIEDDEVPVFWGCGVTAQIAALSVHDRIDGPIIGHAPGHMLVTDLRDEDVMEL</sequence>
<dbReference type="AlphaFoldDB" id="A0A1A0HGT0"/>
<evidence type="ECO:0000313" key="3">
    <source>
        <dbReference type="EMBL" id="OBA23087.1"/>
    </source>
</evidence>
<dbReference type="InterPro" id="IPR016938">
    <property type="entry name" value="UPF0317"/>
</dbReference>
<proteinExistence type="inferred from homology"/>
<dbReference type="OrthoDB" id="10262538at2759"/>
<dbReference type="Pfam" id="PF07286">
    <property type="entry name" value="D-Glu_cyclase"/>
    <property type="match status" value="1"/>
</dbReference>
<dbReference type="GeneID" id="30032355"/>
<evidence type="ECO:0000256" key="1">
    <source>
        <dbReference type="ARBA" id="ARBA00007896"/>
    </source>
</evidence>
<organism evidence="3 4">
    <name type="scientific">Metschnikowia bicuspidata var. bicuspidata NRRL YB-4993</name>
    <dbReference type="NCBI Taxonomy" id="869754"/>
    <lineage>
        <taxon>Eukaryota</taxon>
        <taxon>Fungi</taxon>
        <taxon>Dikarya</taxon>
        <taxon>Ascomycota</taxon>
        <taxon>Saccharomycotina</taxon>
        <taxon>Pichiomycetes</taxon>
        <taxon>Metschnikowiaceae</taxon>
        <taxon>Metschnikowia</taxon>
    </lineage>
</organism>
<name>A0A1A0HGT0_9ASCO</name>
<protein>
    <submittedName>
        <fullName evidence="3">DUF1445-domain-containing protein</fullName>
    </submittedName>
</protein>
<dbReference type="Gene3D" id="3.40.1640.10">
    <property type="entry name" value="PSTPO5379-like"/>
    <property type="match status" value="1"/>
</dbReference>
<dbReference type="SUPFAM" id="SSF160920">
    <property type="entry name" value="PSTPO5379-like"/>
    <property type="match status" value="1"/>
</dbReference>
<dbReference type="RefSeq" id="XP_018713568.1">
    <property type="nucleotide sequence ID" value="XM_018859380.1"/>
</dbReference>
<dbReference type="PIRSF" id="PIRSF029755">
    <property type="entry name" value="UCP029755"/>
    <property type="match status" value="1"/>
</dbReference>
<dbReference type="GO" id="GO:0006536">
    <property type="term" value="P:glutamate metabolic process"/>
    <property type="evidence" value="ECO:0007669"/>
    <property type="project" value="TreeGrafter"/>
</dbReference>